<keyword evidence="2" id="KW-0472">Membrane</keyword>
<keyword evidence="2" id="KW-1133">Transmembrane helix</keyword>
<dbReference type="Proteomes" id="UP001204151">
    <property type="component" value="Unassembled WGS sequence"/>
</dbReference>
<feature type="coiled-coil region" evidence="1">
    <location>
        <begin position="105"/>
        <end position="132"/>
    </location>
</feature>
<dbReference type="EMBL" id="JANUGW010000020">
    <property type="protein sequence ID" value="MCS0584349.1"/>
    <property type="molecule type" value="Genomic_DNA"/>
</dbReference>
<proteinExistence type="predicted"/>
<comment type="caution">
    <text evidence="3">The sequence shown here is derived from an EMBL/GenBank/DDBJ whole genome shotgun (WGS) entry which is preliminary data.</text>
</comment>
<evidence type="ECO:0000256" key="1">
    <source>
        <dbReference type="SAM" id="Coils"/>
    </source>
</evidence>
<feature type="transmembrane region" description="Helical" evidence="2">
    <location>
        <begin position="143"/>
        <end position="162"/>
    </location>
</feature>
<dbReference type="RefSeq" id="WP_258818910.1">
    <property type="nucleotide sequence ID" value="NZ_JANUGW010000020.1"/>
</dbReference>
<organism evidence="3 4">
    <name type="scientific">Massilia pinisoli</name>
    <dbReference type="NCBI Taxonomy" id="1772194"/>
    <lineage>
        <taxon>Bacteria</taxon>
        <taxon>Pseudomonadati</taxon>
        <taxon>Pseudomonadota</taxon>
        <taxon>Betaproteobacteria</taxon>
        <taxon>Burkholderiales</taxon>
        <taxon>Oxalobacteraceae</taxon>
        <taxon>Telluria group</taxon>
        <taxon>Massilia</taxon>
    </lineage>
</organism>
<accession>A0ABT1ZWT4</accession>
<keyword evidence="4" id="KW-1185">Reference proteome</keyword>
<dbReference type="InterPro" id="IPR025570">
    <property type="entry name" value="DUF4337"/>
</dbReference>
<gene>
    <name evidence="3" type="ORF">NX784_22415</name>
</gene>
<feature type="transmembrane region" description="Helical" evidence="2">
    <location>
        <begin position="168"/>
        <end position="188"/>
    </location>
</feature>
<evidence type="ECO:0000313" key="4">
    <source>
        <dbReference type="Proteomes" id="UP001204151"/>
    </source>
</evidence>
<keyword evidence="1" id="KW-0175">Coiled coil</keyword>
<keyword evidence="2" id="KW-0812">Transmembrane</keyword>
<evidence type="ECO:0000313" key="3">
    <source>
        <dbReference type="EMBL" id="MCS0584349.1"/>
    </source>
</evidence>
<protein>
    <submittedName>
        <fullName evidence="3">DUF4337 domain-containing protein</fullName>
    </submittedName>
</protein>
<evidence type="ECO:0000256" key="2">
    <source>
        <dbReference type="SAM" id="Phobius"/>
    </source>
</evidence>
<dbReference type="Pfam" id="PF14235">
    <property type="entry name" value="DUF4337"/>
    <property type="match status" value="1"/>
</dbReference>
<name>A0ABT1ZWT4_9BURK</name>
<sequence>MDDDFEIEGPHDHAIEHAVEQRDPLAQRIALMTAVLSTVGAIVNYASGNAQTEALVLKNQSILLQTRASDQWAYYQSKSTKSHIANGMAALATDPAVRQRFADERDLENKQRLEVQREARRLEVESQRLAHESDAKLRPHERLALSLGFLQIGIALAAITVLTRRRWLLWGAASAALVGVGAAASAFLP</sequence>
<reference evidence="3 4" key="1">
    <citation type="submission" date="2022-08" db="EMBL/GenBank/DDBJ databases">
        <title>Reclassification of Massilia species as members of the genera Telluria, Duganella, Pseudoduganella, Mokoshia gen. nov. and Zemynaea gen. nov. using orthogonal and non-orthogonal genome-based approaches.</title>
        <authorList>
            <person name="Bowman J.P."/>
        </authorList>
    </citation>
    <scope>NUCLEOTIDE SEQUENCE [LARGE SCALE GENOMIC DNA]</scope>
    <source>
        <strain evidence="3 4">JCM 31316</strain>
    </source>
</reference>